<sequence length="328" mass="36613">MCLRCYNRYPGCNCDIFAYIEPCENGSVNDLCHYTEDKIINVDFGRCYHHSMTDYTPINNQGPTPGSIITPPTSEDETPVPMANSAPAHPLDGMESSDSDSDWSDVGYVAQDVLVEDEQDIMLGEDENHDEEEEINSDSGDYFSALESPDDQDYYNAYGVTDQSDSGDDSTAGDATNAGPGIMDPFVAPAPTEYMSRNIALNERDNTGTETIQDTDIDDPDAPDSNDARREVAGLRARREAVRRDYFERTCREVKAREARHQAMLEWQQQQAMHQRQQQQGVFTITPQSLQDNAAPNVVNARARAAMLRYLADLAGKLSRGAQQDRER</sequence>
<proteinExistence type="predicted"/>
<protein>
    <submittedName>
        <fullName evidence="2">Uncharacterized protein</fullName>
    </submittedName>
</protein>
<feature type="compositionally biased region" description="Low complexity" evidence="1">
    <location>
        <begin position="62"/>
        <end position="73"/>
    </location>
</feature>
<keyword evidence="3" id="KW-1185">Reference proteome</keyword>
<gene>
    <name evidence="2" type="ORF">F5X68DRAFT_194135</name>
</gene>
<evidence type="ECO:0000313" key="3">
    <source>
        <dbReference type="Proteomes" id="UP000770015"/>
    </source>
</evidence>
<dbReference type="Proteomes" id="UP000770015">
    <property type="component" value="Unassembled WGS sequence"/>
</dbReference>
<dbReference type="EMBL" id="JAGSXJ010000027">
    <property type="protein sequence ID" value="KAH6672679.1"/>
    <property type="molecule type" value="Genomic_DNA"/>
</dbReference>
<feature type="region of interest" description="Disordered" evidence="1">
    <location>
        <begin position="58"/>
        <end position="102"/>
    </location>
</feature>
<feature type="compositionally biased region" description="Low complexity" evidence="1">
    <location>
        <begin position="161"/>
        <end position="176"/>
    </location>
</feature>
<evidence type="ECO:0000256" key="1">
    <source>
        <dbReference type="SAM" id="MobiDB-lite"/>
    </source>
</evidence>
<reference evidence="2" key="1">
    <citation type="journal article" date="2021" name="Nat. Commun.">
        <title>Genetic determinants of endophytism in the Arabidopsis root mycobiome.</title>
        <authorList>
            <person name="Mesny F."/>
            <person name="Miyauchi S."/>
            <person name="Thiergart T."/>
            <person name="Pickel B."/>
            <person name="Atanasova L."/>
            <person name="Karlsson M."/>
            <person name="Huettel B."/>
            <person name="Barry K.W."/>
            <person name="Haridas S."/>
            <person name="Chen C."/>
            <person name="Bauer D."/>
            <person name="Andreopoulos W."/>
            <person name="Pangilinan J."/>
            <person name="LaButti K."/>
            <person name="Riley R."/>
            <person name="Lipzen A."/>
            <person name="Clum A."/>
            <person name="Drula E."/>
            <person name="Henrissat B."/>
            <person name="Kohler A."/>
            <person name="Grigoriev I.V."/>
            <person name="Martin F.M."/>
            <person name="Hacquard S."/>
        </authorList>
    </citation>
    <scope>NUCLEOTIDE SEQUENCE</scope>
    <source>
        <strain evidence="2">MPI-SDFR-AT-0117</strain>
    </source>
</reference>
<feature type="compositionally biased region" description="Acidic residues" evidence="1">
    <location>
        <begin position="126"/>
        <end position="136"/>
    </location>
</feature>
<feature type="compositionally biased region" description="Acidic residues" evidence="1">
    <location>
        <begin position="213"/>
        <end position="224"/>
    </location>
</feature>
<feature type="region of interest" description="Disordered" evidence="1">
    <location>
        <begin position="126"/>
        <end position="184"/>
    </location>
</feature>
<name>A0A9P8V4J6_9PEZI</name>
<evidence type="ECO:0000313" key="2">
    <source>
        <dbReference type="EMBL" id="KAH6672679.1"/>
    </source>
</evidence>
<comment type="caution">
    <text evidence="2">The sequence shown here is derived from an EMBL/GenBank/DDBJ whole genome shotgun (WGS) entry which is preliminary data.</text>
</comment>
<organism evidence="2 3">
    <name type="scientific">Plectosphaerella plurivora</name>
    <dbReference type="NCBI Taxonomy" id="936078"/>
    <lineage>
        <taxon>Eukaryota</taxon>
        <taxon>Fungi</taxon>
        <taxon>Dikarya</taxon>
        <taxon>Ascomycota</taxon>
        <taxon>Pezizomycotina</taxon>
        <taxon>Sordariomycetes</taxon>
        <taxon>Hypocreomycetidae</taxon>
        <taxon>Glomerellales</taxon>
        <taxon>Plectosphaerellaceae</taxon>
        <taxon>Plectosphaerella</taxon>
    </lineage>
</organism>
<dbReference type="AlphaFoldDB" id="A0A9P8V4J6"/>
<feature type="region of interest" description="Disordered" evidence="1">
    <location>
        <begin position="201"/>
        <end position="229"/>
    </location>
</feature>
<accession>A0A9P8V4J6</accession>